<evidence type="ECO:0000256" key="9">
    <source>
        <dbReference type="RuleBase" id="RU361216"/>
    </source>
</evidence>
<gene>
    <name evidence="11" type="ORF">HPB52_001980</name>
</gene>
<evidence type="ECO:0000256" key="7">
    <source>
        <dbReference type="ARBA" id="ARBA00023136"/>
    </source>
</evidence>
<dbReference type="PANTHER" id="PTHR11958:SF63">
    <property type="entry name" value="AMINO ACID TRANSPORTER"/>
    <property type="match status" value="1"/>
</dbReference>
<dbReference type="EMBL" id="JABSTV010001255">
    <property type="protein sequence ID" value="KAH7934908.1"/>
    <property type="molecule type" value="Genomic_DNA"/>
</dbReference>
<evidence type="ECO:0000256" key="6">
    <source>
        <dbReference type="ARBA" id="ARBA00022989"/>
    </source>
</evidence>
<evidence type="ECO:0000313" key="12">
    <source>
        <dbReference type="Proteomes" id="UP000821837"/>
    </source>
</evidence>
<dbReference type="GO" id="GO:0005313">
    <property type="term" value="F:L-glutamate transmembrane transporter activity"/>
    <property type="evidence" value="ECO:0007669"/>
    <property type="project" value="TreeGrafter"/>
</dbReference>
<reference evidence="11" key="1">
    <citation type="journal article" date="2020" name="Cell">
        <title>Large-Scale Comparative Analyses of Tick Genomes Elucidate Their Genetic Diversity and Vector Capacities.</title>
        <authorList>
            <consortium name="Tick Genome and Microbiome Consortium (TIGMIC)"/>
            <person name="Jia N."/>
            <person name="Wang J."/>
            <person name="Shi W."/>
            <person name="Du L."/>
            <person name="Sun Y."/>
            <person name="Zhan W."/>
            <person name="Jiang J.F."/>
            <person name="Wang Q."/>
            <person name="Zhang B."/>
            <person name="Ji P."/>
            <person name="Bell-Sakyi L."/>
            <person name="Cui X.M."/>
            <person name="Yuan T.T."/>
            <person name="Jiang B.G."/>
            <person name="Yang W.F."/>
            <person name="Lam T.T."/>
            <person name="Chang Q.C."/>
            <person name="Ding S.J."/>
            <person name="Wang X.J."/>
            <person name="Zhu J.G."/>
            <person name="Ruan X.D."/>
            <person name="Zhao L."/>
            <person name="Wei J.T."/>
            <person name="Ye R.Z."/>
            <person name="Que T.C."/>
            <person name="Du C.H."/>
            <person name="Zhou Y.H."/>
            <person name="Cheng J.X."/>
            <person name="Dai P.F."/>
            <person name="Guo W.B."/>
            <person name="Han X.H."/>
            <person name="Huang E.J."/>
            <person name="Li L.F."/>
            <person name="Wei W."/>
            <person name="Gao Y.C."/>
            <person name="Liu J.Z."/>
            <person name="Shao H.Z."/>
            <person name="Wang X."/>
            <person name="Wang C.C."/>
            <person name="Yang T.C."/>
            <person name="Huo Q.B."/>
            <person name="Li W."/>
            <person name="Chen H.Y."/>
            <person name="Chen S.E."/>
            <person name="Zhou L.G."/>
            <person name="Ni X.B."/>
            <person name="Tian J.H."/>
            <person name="Sheng Y."/>
            <person name="Liu T."/>
            <person name="Pan Y.S."/>
            <person name="Xia L.Y."/>
            <person name="Li J."/>
            <person name="Zhao F."/>
            <person name="Cao W.C."/>
        </authorList>
    </citation>
    <scope>NUCLEOTIDE SEQUENCE</scope>
    <source>
        <strain evidence="11">Rsan-2018</strain>
    </source>
</reference>
<accession>A0A9D4SM34</accession>
<dbReference type="InterPro" id="IPR001991">
    <property type="entry name" value="Na-dicarboxylate_symporter"/>
</dbReference>
<dbReference type="PANTHER" id="PTHR11958">
    <property type="entry name" value="SODIUM/DICARBOXYLATE SYMPORTER-RELATED"/>
    <property type="match status" value="1"/>
</dbReference>
<dbReference type="PRINTS" id="PR00173">
    <property type="entry name" value="EDTRNSPORT"/>
</dbReference>
<evidence type="ECO:0000256" key="10">
    <source>
        <dbReference type="SAM" id="MobiDB-lite"/>
    </source>
</evidence>
<keyword evidence="5 9" id="KW-0769">Symport</keyword>
<evidence type="ECO:0000256" key="3">
    <source>
        <dbReference type="ARBA" id="ARBA00022448"/>
    </source>
</evidence>
<dbReference type="SUPFAM" id="SSF118215">
    <property type="entry name" value="Proton glutamate symport protein"/>
    <property type="match status" value="1"/>
</dbReference>
<proteinExistence type="inferred from homology"/>
<evidence type="ECO:0000256" key="4">
    <source>
        <dbReference type="ARBA" id="ARBA00022692"/>
    </source>
</evidence>
<dbReference type="GO" id="GO:0005886">
    <property type="term" value="C:plasma membrane"/>
    <property type="evidence" value="ECO:0007669"/>
    <property type="project" value="TreeGrafter"/>
</dbReference>
<reference evidence="11" key="2">
    <citation type="submission" date="2021-09" db="EMBL/GenBank/DDBJ databases">
        <authorList>
            <person name="Jia N."/>
            <person name="Wang J."/>
            <person name="Shi W."/>
            <person name="Du L."/>
            <person name="Sun Y."/>
            <person name="Zhan W."/>
            <person name="Jiang J."/>
            <person name="Wang Q."/>
            <person name="Zhang B."/>
            <person name="Ji P."/>
            <person name="Sakyi L.B."/>
            <person name="Cui X."/>
            <person name="Yuan T."/>
            <person name="Jiang B."/>
            <person name="Yang W."/>
            <person name="Lam T.T.-Y."/>
            <person name="Chang Q."/>
            <person name="Ding S."/>
            <person name="Wang X."/>
            <person name="Zhu J."/>
            <person name="Ruan X."/>
            <person name="Zhao L."/>
            <person name="Wei J."/>
            <person name="Que T."/>
            <person name="Du C."/>
            <person name="Cheng J."/>
            <person name="Dai P."/>
            <person name="Han X."/>
            <person name="Huang E."/>
            <person name="Gao Y."/>
            <person name="Liu J."/>
            <person name="Shao H."/>
            <person name="Ye R."/>
            <person name="Li L."/>
            <person name="Wei W."/>
            <person name="Wang X."/>
            <person name="Wang C."/>
            <person name="Huo Q."/>
            <person name="Li W."/>
            <person name="Guo W."/>
            <person name="Chen H."/>
            <person name="Chen S."/>
            <person name="Zhou L."/>
            <person name="Zhou L."/>
            <person name="Ni X."/>
            <person name="Tian J."/>
            <person name="Zhou Y."/>
            <person name="Sheng Y."/>
            <person name="Liu T."/>
            <person name="Pan Y."/>
            <person name="Xia L."/>
            <person name="Li J."/>
            <person name="Zhao F."/>
            <person name="Cao W."/>
        </authorList>
    </citation>
    <scope>NUCLEOTIDE SEQUENCE</scope>
    <source>
        <strain evidence="11">Rsan-2018</strain>
        <tissue evidence="11">Larvae</tissue>
    </source>
</reference>
<feature type="transmembrane region" description="Helical" evidence="9">
    <location>
        <begin position="159"/>
        <end position="181"/>
    </location>
</feature>
<dbReference type="VEuPathDB" id="VectorBase:RSAN_029794"/>
<dbReference type="InterPro" id="IPR050746">
    <property type="entry name" value="DAACS"/>
</dbReference>
<feature type="region of interest" description="Disordered" evidence="10">
    <location>
        <begin position="1"/>
        <end position="81"/>
    </location>
</feature>
<feature type="transmembrane region" description="Helical" evidence="9">
    <location>
        <begin position="365"/>
        <end position="390"/>
    </location>
</feature>
<dbReference type="GO" id="GO:0015501">
    <property type="term" value="F:glutamate:sodium symporter activity"/>
    <property type="evidence" value="ECO:0007669"/>
    <property type="project" value="TreeGrafter"/>
</dbReference>
<keyword evidence="12" id="KW-1185">Reference proteome</keyword>
<dbReference type="Pfam" id="PF00375">
    <property type="entry name" value="SDF"/>
    <property type="match status" value="2"/>
</dbReference>
<feature type="transmembrane region" description="Helical" evidence="9">
    <location>
        <begin position="333"/>
        <end position="353"/>
    </location>
</feature>
<feature type="transmembrane region" description="Helical" evidence="9">
    <location>
        <begin position="295"/>
        <end position="312"/>
    </location>
</feature>
<keyword evidence="8" id="KW-0325">Glycoprotein</keyword>
<dbReference type="AlphaFoldDB" id="A0A9D4SM34"/>
<evidence type="ECO:0000256" key="5">
    <source>
        <dbReference type="ARBA" id="ARBA00022847"/>
    </source>
</evidence>
<name>A0A9D4SM34_RHISA</name>
<keyword evidence="6 9" id="KW-1133">Transmembrane helix</keyword>
<feature type="transmembrane region" description="Helical" evidence="9">
    <location>
        <begin position="193"/>
        <end position="215"/>
    </location>
</feature>
<dbReference type="InterPro" id="IPR036458">
    <property type="entry name" value="Na:dicarbo_symporter_sf"/>
</dbReference>
<comment type="subcellular location">
    <subcellularLocation>
        <location evidence="1 9">Membrane</location>
        <topology evidence="1 9">Multi-pass membrane protein</topology>
    </subcellularLocation>
</comment>
<evidence type="ECO:0000256" key="8">
    <source>
        <dbReference type="ARBA" id="ARBA00023180"/>
    </source>
</evidence>
<dbReference type="Proteomes" id="UP000821837">
    <property type="component" value="Unassembled WGS sequence"/>
</dbReference>
<keyword evidence="7 9" id="KW-0472">Membrane</keyword>
<keyword evidence="4 9" id="KW-0812">Transmembrane</keyword>
<organism evidence="11 12">
    <name type="scientific">Rhipicephalus sanguineus</name>
    <name type="common">Brown dog tick</name>
    <name type="synonym">Ixodes sanguineus</name>
    <dbReference type="NCBI Taxonomy" id="34632"/>
    <lineage>
        <taxon>Eukaryota</taxon>
        <taxon>Metazoa</taxon>
        <taxon>Ecdysozoa</taxon>
        <taxon>Arthropoda</taxon>
        <taxon>Chelicerata</taxon>
        <taxon>Arachnida</taxon>
        <taxon>Acari</taxon>
        <taxon>Parasitiformes</taxon>
        <taxon>Ixodida</taxon>
        <taxon>Ixodoidea</taxon>
        <taxon>Ixodidae</taxon>
        <taxon>Rhipicephalinae</taxon>
        <taxon>Rhipicephalus</taxon>
        <taxon>Rhipicephalus</taxon>
    </lineage>
</organism>
<comment type="caution">
    <text evidence="11">The sequence shown here is derived from an EMBL/GenBank/DDBJ whole genome shotgun (WGS) entry which is preliminary data.</text>
</comment>
<evidence type="ECO:0000256" key="2">
    <source>
        <dbReference type="ARBA" id="ARBA00006148"/>
    </source>
</evidence>
<evidence type="ECO:0000256" key="1">
    <source>
        <dbReference type="ARBA" id="ARBA00004141"/>
    </source>
</evidence>
<sequence>MASNKLGENTGASQAAEPGTEKQHSEQSTAHSEAKAAEATTPGSVKAGAAATESPAPMSSAVPADAEAEEGPQGRRRRLSSKVVVVAPRSDTALIPPRNERHRTRRLSSIERLHEASQQALATSGAERYLNLWLFIGVSNCPPCGAQLMYVAFPGDMLLRMLQLCVMPLITASIVAAIGGVDLRLAGRLGRRGFIYYMATTVIAEIEGLALVFLIRPGVNANVQLAKAPPKRVFYLADAIMDIARNMIPPNLVEATLYSWSTKVILPAPPEAGNFTGEEDLEPEFVVERSRGTNVLGLLVFAAFVGSIIAATGERNRAVHDLVVSITDIMMSLIRIVMYCPAGVGFLIAHRILATGNLGLVLSQLGLYVVTVLVGLAIHMFIVLSALYLVSATVPVTIATLEDRVGLDPRVVRFMVPVGATVNMDGAALYEAVSAVFLAQLHGVEMDIGRVLAVSYTKPTRSVTATVASVGAAGIPGGGLVTMVIVLQAVGLPAEDIGLIATVDWFLDRFRTVVNVIGDCVGAAIVHQLSQADLNVGVVNEDDNALSSAIRPKAFV</sequence>
<dbReference type="InterPro" id="IPR018107">
    <property type="entry name" value="Na-dicarboxylate_symporter_CS"/>
</dbReference>
<feature type="compositionally biased region" description="Polar residues" evidence="10">
    <location>
        <begin position="1"/>
        <end position="13"/>
    </location>
</feature>
<dbReference type="Gene3D" id="1.10.3860.10">
    <property type="entry name" value="Sodium:dicarboxylate symporter"/>
    <property type="match status" value="2"/>
</dbReference>
<comment type="similarity">
    <text evidence="2 9">Belongs to the dicarboxylate/amino acid:cation symporter (DAACS) (TC 2.A.23) family.</text>
</comment>
<dbReference type="PROSITE" id="PS00714">
    <property type="entry name" value="NA_DICARBOXYL_SYMP_2"/>
    <property type="match status" value="1"/>
</dbReference>
<protein>
    <recommendedName>
        <fullName evidence="9">Amino acid transporter</fullName>
    </recommendedName>
</protein>
<feature type="transmembrane region" description="Helical" evidence="9">
    <location>
        <begin position="132"/>
        <end position="153"/>
    </location>
</feature>
<keyword evidence="3 9" id="KW-0813">Transport</keyword>
<dbReference type="GO" id="GO:0015175">
    <property type="term" value="F:neutral L-amino acid transmembrane transporter activity"/>
    <property type="evidence" value="ECO:0007669"/>
    <property type="project" value="TreeGrafter"/>
</dbReference>
<evidence type="ECO:0000313" key="11">
    <source>
        <dbReference type="EMBL" id="KAH7934908.1"/>
    </source>
</evidence>